<sequence length="94" mass="9879">MQRGVTIHCDADDISHVDDVVCGPCCDNFELVERVGAVAAARSSRRSPPRPRTNLGEIDDSLVAALSESVALGSAAIALASHARMALFAYARLA</sequence>
<keyword evidence="2" id="KW-1185">Reference proteome</keyword>
<dbReference type="Proteomes" id="UP000494106">
    <property type="component" value="Unassembled WGS sequence"/>
</dbReference>
<accession>A0A8S0ZPR7</accession>
<protein>
    <submittedName>
        <fullName evidence="1">Uncharacterized protein</fullName>
    </submittedName>
</protein>
<proteinExistence type="predicted"/>
<gene>
    <name evidence="1" type="ORF">APLA_LOCUS6099</name>
</gene>
<name>A0A8S0ZPR7_ARCPL</name>
<reference evidence="1 2" key="1">
    <citation type="submission" date="2020-04" db="EMBL/GenBank/DDBJ databases">
        <authorList>
            <person name="Wallbank WR R."/>
            <person name="Pardo Diaz C."/>
            <person name="Kozak K."/>
            <person name="Martin S."/>
            <person name="Jiggins C."/>
            <person name="Moest M."/>
            <person name="Warren A I."/>
            <person name="Byers J.R.P. K."/>
            <person name="Montejo-Kovacevich G."/>
            <person name="Yen C E."/>
        </authorList>
    </citation>
    <scope>NUCLEOTIDE SEQUENCE [LARGE SCALE GENOMIC DNA]</scope>
</reference>
<evidence type="ECO:0000313" key="2">
    <source>
        <dbReference type="Proteomes" id="UP000494106"/>
    </source>
</evidence>
<dbReference type="EMBL" id="CADEBC010000485">
    <property type="protein sequence ID" value="CAB3235420.1"/>
    <property type="molecule type" value="Genomic_DNA"/>
</dbReference>
<dbReference type="AlphaFoldDB" id="A0A8S0ZPR7"/>
<organism evidence="1 2">
    <name type="scientific">Arctia plantaginis</name>
    <name type="common">Wood tiger moth</name>
    <name type="synonym">Phalaena plantaginis</name>
    <dbReference type="NCBI Taxonomy" id="874455"/>
    <lineage>
        <taxon>Eukaryota</taxon>
        <taxon>Metazoa</taxon>
        <taxon>Ecdysozoa</taxon>
        <taxon>Arthropoda</taxon>
        <taxon>Hexapoda</taxon>
        <taxon>Insecta</taxon>
        <taxon>Pterygota</taxon>
        <taxon>Neoptera</taxon>
        <taxon>Endopterygota</taxon>
        <taxon>Lepidoptera</taxon>
        <taxon>Glossata</taxon>
        <taxon>Ditrysia</taxon>
        <taxon>Noctuoidea</taxon>
        <taxon>Erebidae</taxon>
        <taxon>Arctiinae</taxon>
        <taxon>Arctia</taxon>
    </lineage>
</organism>
<dbReference type="OrthoDB" id="7434743at2759"/>
<comment type="caution">
    <text evidence="1">The sequence shown here is derived from an EMBL/GenBank/DDBJ whole genome shotgun (WGS) entry which is preliminary data.</text>
</comment>
<evidence type="ECO:0000313" key="1">
    <source>
        <dbReference type="EMBL" id="CAB3235420.1"/>
    </source>
</evidence>